<dbReference type="GO" id="GO:0006422">
    <property type="term" value="P:aspartyl-tRNA aminoacylation"/>
    <property type="evidence" value="ECO:0007669"/>
    <property type="project" value="InterPro"/>
</dbReference>
<dbReference type="PROSITE" id="PS50862">
    <property type="entry name" value="AA_TRNA_LIGASE_II"/>
    <property type="match status" value="1"/>
</dbReference>
<dbReference type="CDD" id="cd00776">
    <property type="entry name" value="AsxRS_core"/>
    <property type="match status" value="1"/>
</dbReference>
<dbReference type="PANTHER" id="PTHR43450:SF1">
    <property type="entry name" value="ASPARTATE--TRNA LIGASE, CYTOPLASMIC"/>
    <property type="match status" value="1"/>
</dbReference>
<keyword evidence="4" id="KW-0963">Cytoplasm</keyword>
<dbReference type="Pfam" id="PF00152">
    <property type="entry name" value="tRNA-synt_2"/>
    <property type="match status" value="1"/>
</dbReference>
<feature type="domain" description="Aminoacyl-transfer RNA synthetases class-II family profile" evidence="12">
    <location>
        <begin position="267"/>
        <end position="577"/>
    </location>
</feature>
<comment type="similarity">
    <text evidence="2">Belongs to the class-II aminoacyl-tRNA synthetase family. Type 2 subfamily.</text>
</comment>
<evidence type="ECO:0000313" key="14">
    <source>
        <dbReference type="Proteomes" id="UP000092321"/>
    </source>
</evidence>
<feature type="compositionally biased region" description="Basic and acidic residues" evidence="11">
    <location>
        <begin position="1"/>
        <end position="10"/>
    </location>
</feature>
<dbReference type="InterPro" id="IPR045864">
    <property type="entry name" value="aa-tRNA-synth_II/BPL/LPL"/>
</dbReference>
<dbReference type="GO" id="GO:0005829">
    <property type="term" value="C:cytosol"/>
    <property type="evidence" value="ECO:0007669"/>
    <property type="project" value="TreeGrafter"/>
</dbReference>
<keyword evidence="14" id="KW-1185">Reference proteome</keyword>
<keyword evidence="5" id="KW-0436">Ligase</keyword>
<dbReference type="InterPro" id="IPR006195">
    <property type="entry name" value="aa-tRNA-synth_II"/>
</dbReference>
<dbReference type="PANTHER" id="PTHR43450">
    <property type="entry name" value="ASPARTYL-TRNA SYNTHETASE"/>
    <property type="match status" value="1"/>
</dbReference>
<dbReference type="SUPFAM" id="SSF55681">
    <property type="entry name" value="Class II aaRS and biotin synthetases"/>
    <property type="match status" value="1"/>
</dbReference>
<comment type="catalytic activity">
    <reaction evidence="10">
        <text>tRNA(Asp) + L-aspartate + ATP = L-aspartyl-tRNA(Asp) + AMP + diphosphate</text>
        <dbReference type="Rhea" id="RHEA:19649"/>
        <dbReference type="Rhea" id="RHEA-COMP:9660"/>
        <dbReference type="Rhea" id="RHEA-COMP:9678"/>
        <dbReference type="ChEBI" id="CHEBI:29991"/>
        <dbReference type="ChEBI" id="CHEBI:30616"/>
        <dbReference type="ChEBI" id="CHEBI:33019"/>
        <dbReference type="ChEBI" id="CHEBI:78442"/>
        <dbReference type="ChEBI" id="CHEBI:78516"/>
        <dbReference type="ChEBI" id="CHEBI:456215"/>
        <dbReference type="EC" id="6.1.1.12"/>
    </reaction>
</comment>
<feature type="compositionally biased region" description="Basic and acidic residues" evidence="11">
    <location>
        <begin position="41"/>
        <end position="71"/>
    </location>
</feature>
<keyword evidence="7" id="KW-0067">ATP-binding</keyword>
<evidence type="ECO:0000256" key="8">
    <source>
        <dbReference type="ARBA" id="ARBA00022917"/>
    </source>
</evidence>
<dbReference type="Gene3D" id="3.30.930.10">
    <property type="entry name" value="Bira Bifunctional Protein, Domain 2"/>
    <property type="match status" value="1"/>
</dbReference>
<dbReference type="GO" id="GO:0003723">
    <property type="term" value="F:RNA binding"/>
    <property type="evidence" value="ECO:0007669"/>
    <property type="project" value="TreeGrafter"/>
</dbReference>
<dbReference type="GO" id="GO:0017101">
    <property type="term" value="C:aminoacyl-tRNA synthetase multienzyme complex"/>
    <property type="evidence" value="ECO:0007669"/>
    <property type="project" value="TreeGrafter"/>
</dbReference>
<evidence type="ECO:0000256" key="11">
    <source>
        <dbReference type="SAM" id="MobiDB-lite"/>
    </source>
</evidence>
<organism evidence="13 14">
    <name type="scientific">Hanseniaspora valbyensis NRRL Y-1626</name>
    <dbReference type="NCBI Taxonomy" id="766949"/>
    <lineage>
        <taxon>Eukaryota</taxon>
        <taxon>Fungi</taxon>
        <taxon>Dikarya</taxon>
        <taxon>Ascomycota</taxon>
        <taxon>Saccharomycotina</taxon>
        <taxon>Saccharomycetes</taxon>
        <taxon>Saccharomycodales</taxon>
        <taxon>Saccharomycodaceae</taxon>
        <taxon>Hanseniaspora</taxon>
    </lineage>
</organism>
<dbReference type="NCBIfam" id="NF003483">
    <property type="entry name" value="PRK05159.1"/>
    <property type="match status" value="1"/>
</dbReference>
<dbReference type="InterPro" id="IPR004364">
    <property type="entry name" value="Aa-tRNA-synt_II"/>
</dbReference>
<dbReference type="PRINTS" id="PR01042">
    <property type="entry name" value="TRNASYNTHASP"/>
</dbReference>
<dbReference type="AlphaFoldDB" id="A0A1B7T9Y1"/>
<evidence type="ECO:0000256" key="2">
    <source>
        <dbReference type="ARBA" id="ARBA00005312"/>
    </source>
</evidence>
<evidence type="ECO:0000259" key="12">
    <source>
        <dbReference type="PROSITE" id="PS50862"/>
    </source>
</evidence>
<dbReference type="CDD" id="cd04320">
    <property type="entry name" value="AspRS_cyto_N"/>
    <property type="match status" value="1"/>
</dbReference>
<evidence type="ECO:0000256" key="1">
    <source>
        <dbReference type="ARBA" id="ARBA00004496"/>
    </source>
</evidence>
<gene>
    <name evidence="13" type="ORF">HANVADRAFT_53879</name>
</gene>
<dbReference type="EMBL" id="LXPE01000081">
    <property type="protein sequence ID" value="OBA25515.1"/>
    <property type="molecule type" value="Genomic_DNA"/>
</dbReference>
<dbReference type="FunFam" id="3.30.930.10:FF:000013">
    <property type="entry name" value="Aspartate--tRNA ligase, cytoplasmic"/>
    <property type="match status" value="1"/>
</dbReference>
<dbReference type="InterPro" id="IPR004523">
    <property type="entry name" value="Asp-tRNA_synthase_2"/>
</dbReference>
<evidence type="ECO:0000256" key="4">
    <source>
        <dbReference type="ARBA" id="ARBA00022490"/>
    </source>
</evidence>
<evidence type="ECO:0000256" key="5">
    <source>
        <dbReference type="ARBA" id="ARBA00022598"/>
    </source>
</evidence>
<feature type="region of interest" description="Disordered" evidence="11">
    <location>
        <begin position="1"/>
        <end position="71"/>
    </location>
</feature>
<comment type="subcellular location">
    <subcellularLocation>
        <location evidence="1">Cytoplasm</location>
    </subcellularLocation>
</comment>
<evidence type="ECO:0000313" key="13">
    <source>
        <dbReference type="EMBL" id="OBA25515.1"/>
    </source>
</evidence>
<feature type="compositionally biased region" description="Low complexity" evidence="11">
    <location>
        <begin position="11"/>
        <end position="25"/>
    </location>
</feature>
<keyword evidence="9 13" id="KW-0030">Aminoacyl-tRNA synthetase</keyword>
<protein>
    <recommendedName>
        <fullName evidence="3">aspartate--tRNA ligase</fullName>
        <ecNumber evidence="3">6.1.1.12</ecNumber>
    </recommendedName>
</protein>
<evidence type="ECO:0000256" key="6">
    <source>
        <dbReference type="ARBA" id="ARBA00022741"/>
    </source>
</evidence>
<dbReference type="Proteomes" id="UP000092321">
    <property type="component" value="Unassembled WGS sequence"/>
</dbReference>
<dbReference type="InterPro" id="IPR012340">
    <property type="entry name" value="NA-bd_OB-fold"/>
</dbReference>
<evidence type="ECO:0000256" key="7">
    <source>
        <dbReference type="ARBA" id="ARBA00022840"/>
    </source>
</evidence>
<keyword evidence="6" id="KW-0547">Nucleotide-binding</keyword>
<reference evidence="14" key="1">
    <citation type="journal article" date="2016" name="Proc. Natl. Acad. Sci. U.S.A.">
        <title>Comparative genomics of biotechnologically important yeasts.</title>
        <authorList>
            <person name="Riley R."/>
            <person name="Haridas S."/>
            <person name="Wolfe K.H."/>
            <person name="Lopes M.R."/>
            <person name="Hittinger C.T."/>
            <person name="Goeker M."/>
            <person name="Salamov A.A."/>
            <person name="Wisecaver J.H."/>
            <person name="Long T.M."/>
            <person name="Calvey C.H."/>
            <person name="Aerts A.L."/>
            <person name="Barry K.W."/>
            <person name="Choi C."/>
            <person name="Clum A."/>
            <person name="Coughlan A.Y."/>
            <person name="Deshpande S."/>
            <person name="Douglass A.P."/>
            <person name="Hanson S.J."/>
            <person name="Klenk H.-P."/>
            <person name="LaButti K.M."/>
            <person name="Lapidus A."/>
            <person name="Lindquist E.A."/>
            <person name="Lipzen A.M."/>
            <person name="Meier-Kolthoff J.P."/>
            <person name="Ohm R.A."/>
            <person name="Otillar R.P."/>
            <person name="Pangilinan J.L."/>
            <person name="Peng Y."/>
            <person name="Rokas A."/>
            <person name="Rosa C.A."/>
            <person name="Scheuner C."/>
            <person name="Sibirny A.A."/>
            <person name="Slot J.C."/>
            <person name="Stielow J.B."/>
            <person name="Sun H."/>
            <person name="Kurtzman C.P."/>
            <person name="Blackwell M."/>
            <person name="Grigoriev I.V."/>
            <person name="Jeffries T.W."/>
        </authorList>
    </citation>
    <scope>NUCLEOTIDE SEQUENCE [LARGE SCALE GENOMIC DNA]</scope>
    <source>
        <strain evidence="14">NRRL Y-1626</strain>
    </source>
</reference>
<sequence>MSAEGEEQKVVEQQQPAAAAAEPVVLGPDGQPMSKKALKKLQKEKEKQEKKLAKQKELEEAKRQKELAAANEKDDVDFKYGKLPLLQSQDPVSEEKRFKLNDFLKLSNEEQIKFADDGKNVVEMRARLHNVRQQSANLLFLTFRQQENLVQGLLKKNDQTENLDEKISKKMIKWASSLTSESIVIVKASLKHADTPINSCTVKNFELDIKQIKLLSEVESGKLPILIEDCSRSEKEAEELGLPVTNLDTRLDSRVIDLRTITNQAIFKTRAAIIKLFREYLGDKMGFVEIQTPKLLGAPSEGGANVFEVTYFNKKAYLAQSPQFYKQQLIAADFEKVFEIGPVFRAENSNTHRHMTEFVGVDMEMAIENNYEEALDVLSEMFIFVFTQLKERYGDLIETVRKQYPMEDFLIPDKMVKITFKEGIELLRTVGGKTELGDYDDLSTENERLLGKIIRDKYNTDFYILDKFPLSLRPFYTMPCPEDPNYSNSYDFFMRGEEILSGAQRIHDPVLLKERMEHHGLRLDDPGLEDYYHAFEYGCPPHAGGGIGLDRVLMFFLDLKNIRRASLFPRDPRRLRP</sequence>
<dbReference type="Gene3D" id="2.40.50.140">
    <property type="entry name" value="Nucleic acid-binding proteins"/>
    <property type="match status" value="1"/>
</dbReference>
<keyword evidence="8" id="KW-0648">Protein biosynthesis</keyword>
<dbReference type="EC" id="6.1.1.12" evidence="3"/>
<dbReference type="GO" id="GO:0004815">
    <property type="term" value="F:aspartate-tRNA ligase activity"/>
    <property type="evidence" value="ECO:0007669"/>
    <property type="project" value="UniProtKB-EC"/>
</dbReference>
<evidence type="ECO:0000256" key="3">
    <source>
        <dbReference type="ARBA" id="ARBA00012841"/>
    </source>
</evidence>
<name>A0A1B7T9Y1_9ASCO</name>
<dbReference type="GO" id="GO:0005524">
    <property type="term" value="F:ATP binding"/>
    <property type="evidence" value="ECO:0007669"/>
    <property type="project" value="UniProtKB-KW"/>
</dbReference>
<comment type="caution">
    <text evidence="13">The sequence shown here is derived from an EMBL/GenBank/DDBJ whole genome shotgun (WGS) entry which is preliminary data.</text>
</comment>
<dbReference type="SUPFAM" id="SSF50249">
    <property type="entry name" value="Nucleic acid-binding proteins"/>
    <property type="match status" value="1"/>
</dbReference>
<accession>A0A1B7T9Y1</accession>
<dbReference type="HAMAP" id="MF_02075">
    <property type="entry name" value="Asp_tRNA_synth_type2"/>
    <property type="match status" value="1"/>
</dbReference>
<dbReference type="InterPro" id="IPR002312">
    <property type="entry name" value="Asp/Asn-tRNA-synth_IIb"/>
</dbReference>
<evidence type="ECO:0000256" key="10">
    <source>
        <dbReference type="ARBA" id="ARBA00047904"/>
    </source>
</evidence>
<evidence type="ECO:0000256" key="9">
    <source>
        <dbReference type="ARBA" id="ARBA00023146"/>
    </source>
</evidence>
<dbReference type="OrthoDB" id="372395at2759"/>
<proteinExistence type="inferred from homology"/>
<dbReference type="NCBIfam" id="TIGR00458">
    <property type="entry name" value="aspS_nondisc"/>
    <property type="match status" value="1"/>
</dbReference>